<evidence type="ECO:0000259" key="3">
    <source>
        <dbReference type="Pfam" id="PF03633"/>
    </source>
</evidence>
<dbReference type="Pfam" id="PF03632">
    <property type="entry name" value="Glyco_hydro_65m"/>
    <property type="match status" value="1"/>
</dbReference>
<feature type="domain" description="Glycoside hydrolase family 65 N-terminal" evidence="4">
    <location>
        <begin position="23"/>
        <end position="279"/>
    </location>
</feature>
<dbReference type="RefSeq" id="WP_190442251.1">
    <property type="nucleotide sequence ID" value="NZ_JAMPKM010000065.1"/>
</dbReference>
<dbReference type="InterPro" id="IPR037018">
    <property type="entry name" value="GH65_N"/>
</dbReference>
<sequence length="814" mass="93300">MLHHEPLIPPRYIYPPEPWRWVEKQFYPKLLVQMETLFSTANGYLGMRGVFEEGSPIGQNGTFINGFYESWPIVYAEEAYGFARTGQTIVNATDSKIIRLYVDDEPFYLPTANLLKFERSLDMQNGTLDREVLWQTPSGKQVSIRSRRLVSFEHRHLAAISYEVTILNAKAPIVISSEMHYDASARASEGDPRLAKGFKERVLLPEHYWVKDRRIILSHITRNSRMTLACGVDHEFETKSPYSYESQCSEDDGKVVFSVDAQPGVPIRLVKYMTYHTSDHFPAQELCERAERTLDRAITHGFDNLLVSQRQYLDDFWDRSDLKIEGDPHAPSDTIELMQQVLRFNLFHVFQASARSEGGGVPAKGLTSHAYEGNYFWDMEIYLQPFLTYTSPRIAKNLLLFRYSILDKARQRAREVNQDGALFPWRTINGEEASAYYAAGTAQYHINADIIYALKKYVDITGDDEFLLNEGAEMLVETARMWYSLGFFSKRVAGQFCIHGVTGPDEYNAVVNNNTYTNLMARENLWYAASTVEMLRDRHPDWFIALVDKTKLKLSEVKNWRKAADNMYLPFDERLKIHIQHDTFLDEKVWDFENTPPDKYPLLLHFHPLVIYRHQVIKQADIVLAMFLLGDKFSPEQKRHNFDYYDPLTTGDSSLSVSIQSIVSAEIGYLEQATEYAKYAVLMDLGDVAGNVKDGCHIAAMGGTWMVAVYGFAGMRDYNGHLSFHPKLPEIVKRLRFPLTIQGQRLEVDIQGTTATYLLQQGTQLAISHQGKDIQLLEGIPVTVELKPVLELKGELIKSSWPSDPTFNPNKQDD</sequence>
<dbReference type="InterPro" id="IPR005196">
    <property type="entry name" value="Glyco_hydro_65_N"/>
</dbReference>
<protein>
    <submittedName>
        <fullName evidence="5">Glycoside hydrolase family 65 protein</fullName>
    </submittedName>
</protein>
<dbReference type="InterPro" id="IPR005195">
    <property type="entry name" value="Glyco_hydro_65_M"/>
</dbReference>
<feature type="domain" description="Glycoside hydrolase family 65 C-terminal" evidence="3">
    <location>
        <begin position="715"/>
        <end position="776"/>
    </location>
</feature>
<reference evidence="5 6" key="1">
    <citation type="submission" date="2022-04" db="EMBL/GenBank/DDBJ databases">
        <title>Positive selection, recombination, and allopatry shape intraspecific diversity of widespread and dominant cyanobacteria.</title>
        <authorList>
            <person name="Wei J."/>
            <person name="Shu W."/>
            <person name="Hu C."/>
        </authorList>
    </citation>
    <scope>NUCLEOTIDE SEQUENCE [LARGE SCALE GENOMIC DNA]</scope>
    <source>
        <strain evidence="5 6">GB2-A4</strain>
    </source>
</reference>
<gene>
    <name evidence="5" type="ORF">NC998_28875</name>
</gene>
<dbReference type="PIRSF" id="PIRSF036289">
    <property type="entry name" value="Glycosyl_hydrolase_malt_phosph"/>
    <property type="match status" value="1"/>
</dbReference>
<dbReference type="PANTHER" id="PTHR11051:SF13">
    <property type="entry name" value="GLYCOSYL TRANSFERASE"/>
    <property type="match status" value="1"/>
</dbReference>
<evidence type="ECO:0000259" key="4">
    <source>
        <dbReference type="Pfam" id="PF03636"/>
    </source>
</evidence>
<evidence type="ECO:0000256" key="1">
    <source>
        <dbReference type="ARBA" id="ARBA00006768"/>
    </source>
</evidence>
<evidence type="ECO:0000313" key="5">
    <source>
        <dbReference type="EMBL" id="MEP0821065.1"/>
    </source>
</evidence>
<accession>A0ABV0JH02</accession>
<dbReference type="Pfam" id="PF03636">
    <property type="entry name" value="Glyco_hydro_65N"/>
    <property type="match status" value="1"/>
</dbReference>
<evidence type="ECO:0000313" key="6">
    <source>
        <dbReference type="Proteomes" id="UP001464891"/>
    </source>
</evidence>
<dbReference type="InterPro" id="IPR008928">
    <property type="entry name" value="6-hairpin_glycosidase_sf"/>
</dbReference>
<proteinExistence type="inferred from homology"/>
<dbReference type="GO" id="GO:0016787">
    <property type="term" value="F:hydrolase activity"/>
    <property type="evidence" value="ECO:0007669"/>
    <property type="project" value="UniProtKB-KW"/>
</dbReference>
<name>A0ABV0JH02_9CYAN</name>
<dbReference type="Pfam" id="PF03633">
    <property type="entry name" value="Glyco_hydro_65C"/>
    <property type="match status" value="1"/>
</dbReference>
<comment type="caution">
    <text evidence="5">The sequence shown here is derived from an EMBL/GenBank/DDBJ whole genome shotgun (WGS) entry which is preliminary data.</text>
</comment>
<dbReference type="Gene3D" id="2.70.98.40">
    <property type="entry name" value="Glycoside hydrolase, family 65, N-terminal domain"/>
    <property type="match status" value="1"/>
</dbReference>
<dbReference type="Gene3D" id="2.60.420.10">
    <property type="entry name" value="Maltose phosphorylase, domain 3"/>
    <property type="match status" value="1"/>
</dbReference>
<organism evidence="5 6">
    <name type="scientific">Trichocoleus desertorum GB2-A4</name>
    <dbReference type="NCBI Taxonomy" id="2933944"/>
    <lineage>
        <taxon>Bacteria</taxon>
        <taxon>Bacillati</taxon>
        <taxon>Cyanobacteriota</taxon>
        <taxon>Cyanophyceae</taxon>
        <taxon>Leptolyngbyales</taxon>
        <taxon>Trichocoleusaceae</taxon>
        <taxon>Trichocoleus</taxon>
    </lineage>
</organism>
<dbReference type="InterPro" id="IPR012341">
    <property type="entry name" value="6hp_glycosidase-like_sf"/>
</dbReference>
<dbReference type="InterPro" id="IPR017045">
    <property type="entry name" value="Malt_Pase/Glycosyl_Hdrlase"/>
</dbReference>
<dbReference type="EMBL" id="JAMPKM010000065">
    <property type="protein sequence ID" value="MEP0821065.1"/>
    <property type="molecule type" value="Genomic_DNA"/>
</dbReference>
<comment type="similarity">
    <text evidence="1">Belongs to the glycosyl hydrolase 65 family.</text>
</comment>
<dbReference type="Proteomes" id="UP001464891">
    <property type="component" value="Unassembled WGS sequence"/>
</dbReference>
<keyword evidence="5" id="KW-0378">Hydrolase</keyword>
<dbReference type="PANTHER" id="PTHR11051">
    <property type="entry name" value="GLYCOSYL HYDROLASE-RELATED"/>
    <property type="match status" value="1"/>
</dbReference>
<dbReference type="Gene3D" id="1.50.10.10">
    <property type="match status" value="1"/>
</dbReference>
<dbReference type="SUPFAM" id="SSF74650">
    <property type="entry name" value="Galactose mutarotase-like"/>
    <property type="match status" value="1"/>
</dbReference>
<dbReference type="InterPro" id="IPR005194">
    <property type="entry name" value="Glyco_hydro_65_C"/>
</dbReference>
<evidence type="ECO:0000259" key="2">
    <source>
        <dbReference type="Pfam" id="PF03632"/>
    </source>
</evidence>
<keyword evidence="6" id="KW-1185">Reference proteome</keyword>
<dbReference type="SUPFAM" id="SSF48208">
    <property type="entry name" value="Six-hairpin glycosidases"/>
    <property type="match status" value="1"/>
</dbReference>
<feature type="domain" description="Glycoside hydrolase family 65 central catalytic" evidence="2">
    <location>
        <begin position="343"/>
        <end position="706"/>
    </location>
</feature>
<dbReference type="InterPro" id="IPR011013">
    <property type="entry name" value="Gal_mutarotase_sf_dom"/>
</dbReference>